<comment type="subcellular location">
    <subcellularLocation>
        <location evidence="1">Cell envelope</location>
    </subcellularLocation>
</comment>
<evidence type="ECO:0000256" key="2">
    <source>
        <dbReference type="ARBA" id="ARBA00023054"/>
    </source>
</evidence>
<dbReference type="Gene3D" id="2.40.30.170">
    <property type="match status" value="1"/>
</dbReference>
<dbReference type="PANTHER" id="PTHR32347:SF27">
    <property type="entry name" value="RND EFFLUX PUMP MEMBRANE FUSION PROTEIN BARREL-SANDWICH DOMAIN-CONTAINING PROTEIN"/>
    <property type="match status" value="1"/>
</dbReference>
<dbReference type="Gene3D" id="2.40.50.100">
    <property type="match status" value="1"/>
</dbReference>
<dbReference type="OrthoDB" id="264111at2"/>
<organism evidence="4 5">
    <name type="scientific">Rhodobacter capsulatus</name>
    <name type="common">Rhodopseudomonas capsulata</name>
    <dbReference type="NCBI Taxonomy" id="1061"/>
    <lineage>
        <taxon>Bacteria</taxon>
        <taxon>Pseudomonadati</taxon>
        <taxon>Pseudomonadota</taxon>
        <taxon>Alphaproteobacteria</taxon>
        <taxon>Rhodobacterales</taxon>
        <taxon>Rhodobacter group</taxon>
        <taxon>Rhodobacter</taxon>
    </lineage>
</organism>
<dbReference type="EMBL" id="FNAY01000009">
    <property type="protein sequence ID" value="SDF28063.1"/>
    <property type="molecule type" value="Genomic_DNA"/>
</dbReference>
<feature type="region of interest" description="Disordered" evidence="3">
    <location>
        <begin position="1"/>
        <end position="24"/>
    </location>
</feature>
<dbReference type="Proteomes" id="UP000183812">
    <property type="component" value="Unassembled WGS sequence"/>
</dbReference>
<keyword evidence="2" id="KW-0175">Coiled coil</keyword>
<proteinExistence type="predicted"/>
<name>A0A1G7JT04_RHOCA</name>
<dbReference type="InterPro" id="IPR050465">
    <property type="entry name" value="UPF0194_transport"/>
</dbReference>
<dbReference type="AlphaFoldDB" id="A0A1G7JT04"/>
<dbReference type="PANTHER" id="PTHR32347">
    <property type="entry name" value="EFFLUX SYSTEM COMPONENT YKNX-RELATED"/>
    <property type="match status" value="1"/>
</dbReference>
<dbReference type="SUPFAM" id="SSF111369">
    <property type="entry name" value="HlyD-like secretion proteins"/>
    <property type="match status" value="1"/>
</dbReference>
<dbReference type="InterPro" id="IPR014315">
    <property type="entry name" value="ABC_heterocyst_DevB"/>
</dbReference>
<gene>
    <name evidence="4" type="ORF">SAMN04244550_01965</name>
</gene>
<dbReference type="RefSeq" id="WP_074553918.1">
    <property type="nucleotide sequence ID" value="NZ_CP119563.1"/>
</dbReference>
<accession>A0A1G7JT04</accession>
<reference evidence="4 5" key="1">
    <citation type="submission" date="2016-10" db="EMBL/GenBank/DDBJ databases">
        <authorList>
            <person name="de Groot N.N."/>
        </authorList>
    </citation>
    <scope>NUCLEOTIDE SEQUENCE [LARGE SCALE GENOMIC DNA]</scope>
    <source>
        <strain evidence="5">DSM 938 / 37b4</strain>
    </source>
</reference>
<evidence type="ECO:0000313" key="5">
    <source>
        <dbReference type="Proteomes" id="UP000183812"/>
    </source>
</evidence>
<dbReference type="GO" id="GO:0030313">
    <property type="term" value="C:cell envelope"/>
    <property type="evidence" value="ECO:0007669"/>
    <property type="project" value="UniProtKB-SubCell"/>
</dbReference>
<protein>
    <submittedName>
        <fullName evidence="4">HlyD family secretion protein</fullName>
    </submittedName>
</protein>
<evidence type="ECO:0000313" key="4">
    <source>
        <dbReference type="EMBL" id="SDF28063.1"/>
    </source>
</evidence>
<dbReference type="NCBIfam" id="TIGR02971">
    <property type="entry name" value="heterocyst_DevB"/>
    <property type="match status" value="1"/>
</dbReference>
<evidence type="ECO:0000256" key="1">
    <source>
        <dbReference type="ARBA" id="ARBA00004196"/>
    </source>
</evidence>
<sequence length="393" mass="40008">MTEDSAATLPMQTGPATERLDLPAPGPGRGRWLALAGLIVLAAAAAFLATRRAPAPETAVAVAPEAPFAAQDVVGLARLMPRGDVAVVAAPYGSGDARVAELLVAEGAQVRKGQPLARLDNQAALESAVLAAQAELAVREAALVQVKATVASSRDEARAALDQARSAATEAATSLTRTEALHRRGVATTATLEAVRASAEATRLAVIRAEATLARFTPAALAAQPDVTVAERNLAAAAANLARAELDLARALVVAPISGTVLEVIARPGGKPGTEGILTMGDLGRMRAEAEIWQDRIGLVQPGQRVTLLSRAFAAPLSGRVDSIGLTVGRQGLISDDSAANTDARVVKVRITLDPEASRRAARFTGLEVIAHIDTAPGSGAAATPKAAAGAAP</sequence>
<evidence type="ECO:0000256" key="3">
    <source>
        <dbReference type="SAM" id="MobiDB-lite"/>
    </source>
</evidence>